<protein>
    <submittedName>
        <fullName evidence="2">Phage-like element PBSX protein XkdO</fullName>
    </submittedName>
</protein>
<gene>
    <name evidence="2" type="primary">gatA</name>
    <name evidence="2" type="ORF">DAT39_017513</name>
</gene>
<accession>A0A8J4TCH6</accession>
<sequence>PHTETKRHVTQPGYSPPDPEPALRSVKVPKEARRTRQKGEPARSVLTPSAHKDRFVSRSSAASLLSSSMCYY</sequence>
<name>A0A8J4TCH6_CLAMG</name>
<proteinExistence type="predicted"/>
<keyword evidence="3" id="KW-1185">Reference proteome</keyword>
<evidence type="ECO:0000313" key="2">
    <source>
        <dbReference type="EMBL" id="KAF5892780.1"/>
    </source>
</evidence>
<evidence type="ECO:0000313" key="3">
    <source>
        <dbReference type="Proteomes" id="UP000727407"/>
    </source>
</evidence>
<reference evidence="2" key="1">
    <citation type="submission" date="2020-07" db="EMBL/GenBank/DDBJ databases">
        <title>Clarias magur genome sequencing, assembly and annotation.</title>
        <authorList>
            <person name="Kushwaha B."/>
            <person name="Kumar R."/>
            <person name="Das P."/>
            <person name="Joshi C.G."/>
            <person name="Kumar D."/>
            <person name="Nagpure N.S."/>
            <person name="Pandey M."/>
            <person name="Agarwal S."/>
            <person name="Srivastava S."/>
            <person name="Singh M."/>
            <person name="Sahoo L."/>
            <person name="Jayasankar P."/>
            <person name="Meher P.K."/>
            <person name="Koringa P.G."/>
            <person name="Iquebal M.A."/>
            <person name="Das S.P."/>
            <person name="Bit A."/>
            <person name="Patnaik S."/>
            <person name="Patel N."/>
            <person name="Shah T.M."/>
            <person name="Hinsu A."/>
            <person name="Jena J.K."/>
        </authorList>
    </citation>
    <scope>NUCLEOTIDE SEQUENCE</scope>
    <source>
        <strain evidence="2">CIFAMagur01</strain>
        <tissue evidence="2">Testis</tissue>
    </source>
</reference>
<evidence type="ECO:0000256" key="1">
    <source>
        <dbReference type="SAM" id="MobiDB-lite"/>
    </source>
</evidence>
<dbReference type="AlphaFoldDB" id="A0A8J4TCH6"/>
<comment type="caution">
    <text evidence="2">The sequence shown here is derived from an EMBL/GenBank/DDBJ whole genome shotgun (WGS) entry which is preliminary data.</text>
</comment>
<dbReference type="EMBL" id="QNUK01000475">
    <property type="protein sequence ID" value="KAF5892780.1"/>
    <property type="molecule type" value="Genomic_DNA"/>
</dbReference>
<feature type="region of interest" description="Disordered" evidence="1">
    <location>
        <begin position="1"/>
        <end position="59"/>
    </location>
</feature>
<feature type="compositionally biased region" description="Basic and acidic residues" evidence="1">
    <location>
        <begin position="28"/>
        <end position="41"/>
    </location>
</feature>
<feature type="non-terminal residue" evidence="2">
    <location>
        <position position="1"/>
    </location>
</feature>
<dbReference type="Proteomes" id="UP000727407">
    <property type="component" value="Unassembled WGS sequence"/>
</dbReference>
<organism evidence="2 3">
    <name type="scientific">Clarias magur</name>
    <name type="common">Asian catfish</name>
    <name type="synonym">Macropteronotus magur</name>
    <dbReference type="NCBI Taxonomy" id="1594786"/>
    <lineage>
        <taxon>Eukaryota</taxon>
        <taxon>Metazoa</taxon>
        <taxon>Chordata</taxon>
        <taxon>Craniata</taxon>
        <taxon>Vertebrata</taxon>
        <taxon>Euteleostomi</taxon>
        <taxon>Actinopterygii</taxon>
        <taxon>Neopterygii</taxon>
        <taxon>Teleostei</taxon>
        <taxon>Ostariophysi</taxon>
        <taxon>Siluriformes</taxon>
        <taxon>Clariidae</taxon>
        <taxon>Clarias</taxon>
    </lineage>
</organism>